<dbReference type="EMBL" id="CAJNIZ010043052">
    <property type="protein sequence ID" value="CAE7648079.1"/>
    <property type="molecule type" value="Genomic_DNA"/>
</dbReference>
<evidence type="ECO:0000313" key="2">
    <source>
        <dbReference type="EMBL" id="CAE7648079.1"/>
    </source>
</evidence>
<proteinExistence type="predicted"/>
<accession>A0A812VLK3</accession>
<organism evidence="2 3">
    <name type="scientific">Symbiodinium pilosum</name>
    <name type="common">Dinoflagellate</name>
    <dbReference type="NCBI Taxonomy" id="2952"/>
    <lineage>
        <taxon>Eukaryota</taxon>
        <taxon>Sar</taxon>
        <taxon>Alveolata</taxon>
        <taxon>Dinophyceae</taxon>
        <taxon>Suessiales</taxon>
        <taxon>Symbiodiniaceae</taxon>
        <taxon>Symbiodinium</taxon>
    </lineage>
</organism>
<dbReference type="OrthoDB" id="433325at2759"/>
<name>A0A812VLK3_SYMPI</name>
<evidence type="ECO:0000313" key="3">
    <source>
        <dbReference type="Proteomes" id="UP000649617"/>
    </source>
</evidence>
<gene>
    <name evidence="2" type="primary">p2xE</name>
    <name evidence="2" type="ORF">SPIL2461_LOCUS17252</name>
</gene>
<keyword evidence="3" id="KW-1185">Reference proteome</keyword>
<protein>
    <submittedName>
        <fullName evidence="2">p2xE protein</fullName>
    </submittedName>
</protein>
<dbReference type="Proteomes" id="UP000649617">
    <property type="component" value="Unassembled WGS sequence"/>
</dbReference>
<keyword evidence="1" id="KW-0732">Signal</keyword>
<feature type="chain" id="PRO_5032288803" evidence="1">
    <location>
        <begin position="19"/>
        <end position="299"/>
    </location>
</feature>
<reference evidence="2" key="1">
    <citation type="submission" date="2021-02" db="EMBL/GenBank/DDBJ databases">
        <authorList>
            <person name="Dougan E. K."/>
            <person name="Rhodes N."/>
            <person name="Thang M."/>
            <person name="Chan C."/>
        </authorList>
    </citation>
    <scope>NUCLEOTIDE SEQUENCE</scope>
</reference>
<feature type="signal peptide" evidence="1">
    <location>
        <begin position="1"/>
        <end position="18"/>
    </location>
</feature>
<evidence type="ECO:0000256" key="1">
    <source>
        <dbReference type="SAM" id="SignalP"/>
    </source>
</evidence>
<comment type="caution">
    <text evidence="2">The sequence shown here is derived from an EMBL/GenBank/DDBJ whole genome shotgun (WGS) entry which is preliminary data.</text>
</comment>
<sequence>MFLIALYIFGWQIVYKCGYLEKPDVGVSMVSTLRLPNVTLNYKDVPYCSDTSSCTSDAACPCRKFRPEEVLRQNQLTINLVTSVAYINYAGDIGRVEYVPDVEHYELLMEPTVFQQHHMPGMVNEVVQGYQIQGRLFVGSRSAEPNAIHKDLCREKSLVKDGAWAYPDGQPTDRAPCYILADDSVLGNDVFKVSTLLRSMGITLDDLRGTAVYTGENRTLRRSGFTSLLALEVRNYKYGMGLLQPYYIMNFEMAGRKQHHFSQYTTVKRGDSVEFAHEPGFPLNAWFFLLREAPLWERP</sequence>
<dbReference type="AlphaFoldDB" id="A0A812VLK3"/>